<keyword evidence="2" id="KW-0812">Transmembrane</keyword>
<evidence type="ECO:0000313" key="3">
    <source>
        <dbReference type="EMBL" id="CEG04543.1"/>
    </source>
</evidence>
<name>A0A090MBN0_9HYPO</name>
<dbReference type="AlphaFoldDB" id="A0A090MBN0"/>
<keyword evidence="2" id="KW-1133">Transmembrane helix</keyword>
<accession>A0A090MBN0</accession>
<reference evidence="3" key="1">
    <citation type="submission" date="2013-05" db="EMBL/GenBank/DDBJ databases">
        <title>Draft genome sequences of six wheat associated Fusarium spp. isolates.</title>
        <authorList>
            <person name="Moolhuijzen P.M."/>
            <person name="Manners J.M."/>
            <person name="Wilcox S."/>
            <person name="Bellgard M.I."/>
            <person name="Gardiner D.M."/>
        </authorList>
    </citation>
    <scope>NUCLEOTIDE SEQUENCE</scope>
    <source>
        <strain evidence="3">CS3069</strain>
    </source>
</reference>
<feature type="transmembrane region" description="Helical" evidence="2">
    <location>
        <begin position="18"/>
        <end position="42"/>
    </location>
</feature>
<organism evidence="3">
    <name type="scientific">Fusarium clavum</name>
    <dbReference type="NCBI Taxonomy" id="2594811"/>
    <lineage>
        <taxon>Eukaryota</taxon>
        <taxon>Fungi</taxon>
        <taxon>Dikarya</taxon>
        <taxon>Ascomycota</taxon>
        <taxon>Pezizomycotina</taxon>
        <taxon>Sordariomycetes</taxon>
        <taxon>Hypocreomycetidae</taxon>
        <taxon>Hypocreales</taxon>
        <taxon>Nectriaceae</taxon>
        <taxon>Fusarium</taxon>
        <taxon>Fusarium incarnatum-equiseti species complex</taxon>
    </lineage>
</organism>
<evidence type="ECO:0000256" key="2">
    <source>
        <dbReference type="SAM" id="Phobius"/>
    </source>
</evidence>
<protein>
    <submittedName>
        <fullName evidence="3">WGS project CBMI000000000 data, contig CS3069_c001446</fullName>
    </submittedName>
</protein>
<sequence>MYGTPHWAHSPLQDGTTALLSCLLTIVSVVAILAVVIISIYFKKRMEKSIYDEVLTAIKDAGTAANNTNTEKEYEDSQPARLPGTKETQHKNHLLSQYARCC</sequence>
<proteinExistence type="predicted"/>
<gene>
    <name evidence="3" type="ORF">BN850_0059720</name>
</gene>
<keyword evidence="2" id="KW-0472">Membrane</keyword>
<feature type="region of interest" description="Disordered" evidence="1">
    <location>
        <begin position="66"/>
        <end position="91"/>
    </location>
</feature>
<comment type="caution">
    <text evidence="3">The sequence shown here is derived from an EMBL/GenBank/DDBJ whole genome shotgun (WGS) entry which is preliminary data.</text>
</comment>
<evidence type="ECO:0000256" key="1">
    <source>
        <dbReference type="SAM" id="MobiDB-lite"/>
    </source>
</evidence>
<dbReference type="EMBL" id="CBMI010001444">
    <property type="protein sequence ID" value="CEG04543.1"/>
    <property type="molecule type" value="Genomic_DNA"/>
</dbReference>